<dbReference type="Pfam" id="PF00704">
    <property type="entry name" value="Glyco_hydro_18"/>
    <property type="match status" value="1"/>
</dbReference>
<evidence type="ECO:0000259" key="5">
    <source>
        <dbReference type="SMART" id="SM00636"/>
    </source>
</evidence>
<dbReference type="EMBL" id="WRXN01000002">
    <property type="protein sequence ID" value="MVT08225.1"/>
    <property type="molecule type" value="Genomic_DNA"/>
</dbReference>
<gene>
    <name evidence="6" type="ORF">GO493_08130</name>
</gene>
<keyword evidence="4" id="KW-0732">Signal</keyword>
<dbReference type="AlphaFoldDB" id="A0A7K1U2I8"/>
<name>A0A7K1U2I8_9BACT</name>
<dbReference type="SMART" id="SM00636">
    <property type="entry name" value="Glyco_18"/>
    <property type="match status" value="1"/>
</dbReference>
<sequence>MRCFKRSLQSLFIFFILFSLFTTAAGGNILQQQPKPKDTVVKVKLLQRIIAALQFRKNARAREQQRVITIIRSVLADSLIATARDIQQLNEELSLQQNQHFDSLKVLIDEILTNRGTDTLYVSDTTVLPSPGITEKDIISLVNKIIPILQQKEKEDNNAAIMQEKLKQIRLLYGRSPDKIDTLRLNDTTGRRYKLSLGHKAHVIGIHPWWMEDRYLNYNLAALSTFNFHGYTADGGTGKIRDIIPPATLKALPFARQAGCNAMFTLYDQDAQNIDKLLRDEQRQFRYIDSILPLIQQHQADGVNIWFSKLHKHQRTSFNRFVLLLSNYIRHNMEQPCNIMITIPAYDAELAYDLRTLDSIASHFLIDFTTPGRPMAPLKGDAAHAIEPVVSRYLNLQIPPEKFILLLSYNGSKWSTGIKNRFEKLVPYREIRAEFPSDTSVMYDEESVAAFVEEKNETGDVIAEIWFDDASTLDVKYDYILNNGLGGVAIWPLGADDGYAELWDVMAAKFISIDTTFLDTIRLLPPPEIHLSWWDRVKLKLNKEVTTLDYLFTDPCELRNLHYERDRFFMYVTFCFLVLALLAGIFYSYNIRMQGTDWKWRKISLGVLIAFVLLSVLFGGIEMFLNREVPFGLTEHPDSCYTIPLSDLVMVFSAGLVVGILIMYFLVFPLIGDREKP</sequence>
<evidence type="ECO:0000256" key="3">
    <source>
        <dbReference type="SAM" id="Phobius"/>
    </source>
</evidence>
<protein>
    <recommendedName>
        <fullName evidence="5">Chitinase II/V-like catalytic domain-containing protein</fullName>
    </recommendedName>
</protein>
<dbReference type="PANTHER" id="PTHR46290:SF1">
    <property type="entry name" value="DI-N-ACETYLCHITOBIASE"/>
    <property type="match status" value="1"/>
</dbReference>
<dbReference type="PANTHER" id="PTHR46290">
    <property type="entry name" value="DI-N-ACETYLCHITOBIASE"/>
    <property type="match status" value="1"/>
</dbReference>
<dbReference type="Proteomes" id="UP000461730">
    <property type="component" value="Unassembled WGS sequence"/>
</dbReference>
<evidence type="ECO:0000256" key="1">
    <source>
        <dbReference type="ARBA" id="ARBA00022801"/>
    </source>
</evidence>
<evidence type="ECO:0000313" key="7">
    <source>
        <dbReference type="Proteomes" id="UP000461730"/>
    </source>
</evidence>
<dbReference type="InterPro" id="IPR051887">
    <property type="entry name" value="GH18_Domain-Containing"/>
</dbReference>
<dbReference type="InterPro" id="IPR029070">
    <property type="entry name" value="Chitinase_insertion_sf"/>
</dbReference>
<keyword evidence="3" id="KW-0472">Membrane</keyword>
<reference evidence="6 7" key="1">
    <citation type="submission" date="2019-12" db="EMBL/GenBank/DDBJ databases">
        <title>Chitinophaga sp. strain ysch24 (GDMCC 1.1355), whole genome shotgun sequence.</title>
        <authorList>
            <person name="Zhang X."/>
        </authorList>
    </citation>
    <scope>NUCLEOTIDE SEQUENCE [LARGE SCALE GENOMIC DNA]</scope>
    <source>
        <strain evidence="7">ysch24</strain>
    </source>
</reference>
<keyword evidence="1" id="KW-0378">Hydrolase</keyword>
<feature type="transmembrane region" description="Helical" evidence="3">
    <location>
        <begin position="645"/>
        <end position="671"/>
    </location>
</feature>
<dbReference type="GO" id="GO:0016798">
    <property type="term" value="F:hydrolase activity, acting on glycosyl bonds"/>
    <property type="evidence" value="ECO:0007669"/>
    <property type="project" value="UniProtKB-KW"/>
</dbReference>
<dbReference type="InterPro" id="IPR011583">
    <property type="entry name" value="Chitinase_II/V-like_cat"/>
</dbReference>
<dbReference type="InterPro" id="IPR001223">
    <property type="entry name" value="Glyco_hydro18_cat"/>
</dbReference>
<evidence type="ECO:0000256" key="4">
    <source>
        <dbReference type="SAM" id="SignalP"/>
    </source>
</evidence>
<feature type="domain" description="Chitinase II/V-like catalytic" evidence="5">
    <location>
        <begin position="201"/>
        <end position="496"/>
    </location>
</feature>
<evidence type="ECO:0000313" key="6">
    <source>
        <dbReference type="EMBL" id="MVT08225.1"/>
    </source>
</evidence>
<dbReference type="Gene3D" id="3.20.20.80">
    <property type="entry name" value="Glycosidases"/>
    <property type="match status" value="1"/>
</dbReference>
<keyword evidence="2" id="KW-0326">Glycosidase</keyword>
<dbReference type="GO" id="GO:0008061">
    <property type="term" value="F:chitin binding"/>
    <property type="evidence" value="ECO:0007669"/>
    <property type="project" value="InterPro"/>
</dbReference>
<feature type="signal peptide" evidence="4">
    <location>
        <begin position="1"/>
        <end position="24"/>
    </location>
</feature>
<keyword evidence="3" id="KW-0812">Transmembrane</keyword>
<organism evidence="6 7">
    <name type="scientific">Chitinophaga tropicalis</name>
    <dbReference type="NCBI Taxonomy" id="2683588"/>
    <lineage>
        <taxon>Bacteria</taxon>
        <taxon>Pseudomonadati</taxon>
        <taxon>Bacteroidota</taxon>
        <taxon>Chitinophagia</taxon>
        <taxon>Chitinophagales</taxon>
        <taxon>Chitinophagaceae</taxon>
        <taxon>Chitinophaga</taxon>
    </lineage>
</organism>
<keyword evidence="3" id="KW-1133">Transmembrane helix</keyword>
<dbReference type="InterPro" id="IPR017853">
    <property type="entry name" value="GH"/>
</dbReference>
<accession>A0A7K1U2I8</accession>
<feature type="transmembrane region" description="Helical" evidence="3">
    <location>
        <begin position="568"/>
        <end position="591"/>
    </location>
</feature>
<dbReference type="Gene3D" id="3.10.50.10">
    <property type="match status" value="1"/>
</dbReference>
<feature type="transmembrane region" description="Helical" evidence="3">
    <location>
        <begin position="603"/>
        <end position="625"/>
    </location>
</feature>
<dbReference type="GO" id="GO:0009313">
    <property type="term" value="P:oligosaccharide catabolic process"/>
    <property type="evidence" value="ECO:0007669"/>
    <property type="project" value="TreeGrafter"/>
</dbReference>
<feature type="chain" id="PRO_5029896255" description="Chitinase II/V-like catalytic domain-containing protein" evidence="4">
    <location>
        <begin position="25"/>
        <end position="677"/>
    </location>
</feature>
<dbReference type="SUPFAM" id="SSF51445">
    <property type="entry name" value="(Trans)glycosidases"/>
    <property type="match status" value="1"/>
</dbReference>
<keyword evidence="7" id="KW-1185">Reference proteome</keyword>
<proteinExistence type="predicted"/>
<dbReference type="RefSeq" id="WP_157305634.1">
    <property type="nucleotide sequence ID" value="NZ_WRXN01000002.1"/>
</dbReference>
<comment type="caution">
    <text evidence="6">The sequence shown here is derived from an EMBL/GenBank/DDBJ whole genome shotgun (WGS) entry which is preliminary data.</text>
</comment>
<evidence type="ECO:0000256" key="2">
    <source>
        <dbReference type="ARBA" id="ARBA00023295"/>
    </source>
</evidence>